<evidence type="ECO:0000313" key="4">
    <source>
        <dbReference type="Proteomes" id="UP000076927"/>
    </source>
</evidence>
<dbReference type="InterPro" id="IPR052515">
    <property type="entry name" value="Gfo/Idh/MocA_Oxidoreductase"/>
</dbReference>
<name>A0A172TL51_9BACL</name>
<dbReference type="SUPFAM" id="SSF51735">
    <property type="entry name" value="NAD(P)-binding Rossmann-fold domains"/>
    <property type="match status" value="1"/>
</dbReference>
<dbReference type="AlphaFoldDB" id="A0A172TL51"/>
<dbReference type="KEGG" id="pswu:SY83_17525"/>
<dbReference type="EMBL" id="CP011388">
    <property type="protein sequence ID" value="ANE47785.1"/>
    <property type="molecule type" value="Genomic_DNA"/>
</dbReference>
<dbReference type="InterPro" id="IPR036291">
    <property type="entry name" value="NAD(P)-bd_dom_sf"/>
</dbReference>
<feature type="domain" description="GFO/IDH/MocA-like oxidoreductase" evidence="2">
    <location>
        <begin position="137"/>
        <end position="274"/>
    </location>
</feature>
<dbReference type="PANTHER" id="PTHR43249">
    <property type="entry name" value="UDP-N-ACETYL-2-AMINO-2-DEOXY-D-GLUCURONATE OXIDASE"/>
    <property type="match status" value="1"/>
</dbReference>
<evidence type="ECO:0000259" key="2">
    <source>
        <dbReference type="Pfam" id="PF22725"/>
    </source>
</evidence>
<dbReference type="SUPFAM" id="SSF55347">
    <property type="entry name" value="Glyceraldehyde-3-phosphate dehydrogenase-like, C-terminal domain"/>
    <property type="match status" value="1"/>
</dbReference>
<dbReference type="GO" id="GO:0000166">
    <property type="term" value="F:nucleotide binding"/>
    <property type="evidence" value="ECO:0007669"/>
    <property type="project" value="InterPro"/>
</dbReference>
<accession>A0A172TL51</accession>
<evidence type="ECO:0000313" key="3">
    <source>
        <dbReference type="EMBL" id="ANE47785.1"/>
    </source>
</evidence>
<protein>
    <submittedName>
        <fullName evidence="3">Oxidoreductase</fullName>
    </submittedName>
</protein>
<evidence type="ECO:0000259" key="1">
    <source>
        <dbReference type="Pfam" id="PF01408"/>
    </source>
</evidence>
<dbReference type="InterPro" id="IPR000683">
    <property type="entry name" value="Gfo/Idh/MocA-like_OxRdtase_N"/>
</dbReference>
<dbReference type="Gene3D" id="3.40.50.720">
    <property type="entry name" value="NAD(P)-binding Rossmann-like Domain"/>
    <property type="match status" value="1"/>
</dbReference>
<dbReference type="InterPro" id="IPR055170">
    <property type="entry name" value="GFO_IDH_MocA-like_dom"/>
</dbReference>
<dbReference type="PATRIC" id="fig|1178515.4.peg.3528"/>
<dbReference type="Proteomes" id="UP000076927">
    <property type="component" value="Chromosome"/>
</dbReference>
<feature type="domain" description="Gfo/Idh/MocA-like oxidoreductase N-terminal" evidence="1">
    <location>
        <begin position="8"/>
        <end position="127"/>
    </location>
</feature>
<dbReference type="PANTHER" id="PTHR43249:SF1">
    <property type="entry name" value="D-GLUCOSIDE 3-DEHYDROGENASE"/>
    <property type="match status" value="1"/>
</dbReference>
<dbReference type="Pfam" id="PF22725">
    <property type="entry name" value="GFO_IDH_MocA_C3"/>
    <property type="match status" value="1"/>
</dbReference>
<proteinExistence type="predicted"/>
<dbReference type="Gene3D" id="3.30.360.10">
    <property type="entry name" value="Dihydrodipicolinate Reductase, domain 2"/>
    <property type="match status" value="1"/>
</dbReference>
<keyword evidence="4" id="KW-1185">Reference proteome</keyword>
<organism evidence="3 4">
    <name type="scientific">Paenibacillus swuensis</name>
    <dbReference type="NCBI Taxonomy" id="1178515"/>
    <lineage>
        <taxon>Bacteria</taxon>
        <taxon>Bacillati</taxon>
        <taxon>Bacillota</taxon>
        <taxon>Bacilli</taxon>
        <taxon>Bacillales</taxon>
        <taxon>Paenibacillaceae</taxon>
        <taxon>Paenibacillus</taxon>
    </lineage>
</organism>
<dbReference type="OrthoDB" id="9815825at2"/>
<dbReference type="STRING" id="1178515.SY83_17525"/>
<dbReference type="RefSeq" id="WP_068608846.1">
    <property type="nucleotide sequence ID" value="NZ_CP011388.1"/>
</dbReference>
<sequence length="358" mass="39642">METDNRIQLGIIGAGNIGNVHMMGFKQLSDSVNLAAVTDTYLPLAQLRAQEHEINRVHHTPDELIDDEKLDAVIIAVPNQWHAPLAIRALQAGKHVLLEKPMGINSATAKQIVEAQRESGKTLMVAHQMRWEWLPLQLKEQIDKGSLGRIYNAKAGWMRRKGIPGWGTWFTRKEEAGGGPLIDIGVHLLDLSLHLMGSPRPVSVYGTTYAEFGPKKKGIGSWGKPNWGGYYDVEDLATAMIKLDNGATLTLDVSWAVHMNTDSNSFIHLMGDGGGVSLTGETGKLLTEVFDQTVEVDLAKPESDEGQRIRMNRHFLECIQTGETPWTSAITGYRNNLIIDAIYESSRTGNEVKINWEV</sequence>
<reference evidence="3 4" key="1">
    <citation type="submission" date="2015-01" db="EMBL/GenBank/DDBJ databases">
        <title>Paenibacillus swuensis/DY6/whole genome sequencing.</title>
        <authorList>
            <person name="Kim M.K."/>
            <person name="Srinivasan S."/>
            <person name="Lee J.-J."/>
        </authorList>
    </citation>
    <scope>NUCLEOTIDE SEQUENCE [LARGE SCALE GENOMIC DNA]</scope>
    <source>
        <strain evidence="3 4">DY6</strain>
    </source>
</reference>
<dbReference type="Pfam" id="PF01408">
    <property type="entry name" value="GFO_IDH_MocA"/>
    <property type="match status" value="1"/>
</dbReference>
<gene>
    <name evidence="3" type="ORF">SY83_17525</name>
</gene>